<dbReference type="EMBL" id="KP068699">
    <property type="protein sequence ID" value="AJE75670.1"/>
    <property type="molecule type" value="mRNA"/>
</dbReference>
<protein>
    <submittedName>
        <fullName evidence="8">Putative glycosyl hydrolase</fullName>
    </submittedName>
</protein>
<comment type="similarity">
    <text evidence="1 6">Belongs to the glycosyl hydrolase 1 family.</text>
</comment>
<dbReference type="GO" id="GO:0005975">
    <property type="term" value="P:carbohydrate metabolic process"/>
    <property type="evidence" value="ECO:0007669"/>
    <property type="project" value="InterPro"/>
</dbReference>
<dbReference type="GO" id="GO:0008422">
    <property type="term" value="F:beta-glucosidase activity"/>
    <property type="evidence" value="ECO:0007669"/>
    <property type="project" value="TreeGrafter"/>
</dbReference>
<proteinExistence type="evidence at transcript level"/>
<dbReference type="Gene3D" id="3.20.20.80">
    <property type="entry name" value="Glycosidases"/>
    <property type="match status" value="1"/>
</dbReference>
<dbReference type="InterPro" id="IPR001360">
    <property type="entry name" value="Glyco_hydro_1"/>
</dbReference>
<dbReference type="FunFam" id="3.20.20.80:FF:000013">
    <property type="entry name" value="lactase-phlorizin hydrolase"/>
    <property type="match status" value="1"/>
</dbReference>
<keyword evidence="3 8" id="KW-0378">Hydrolase</keyword>
<organism evidence="8">
    <name type="scientific">Chrysomela lapponica</name>
    <name type="common">Leaf beetle</name>
    <dbReference type="NCBI Taxonomy" id="153811"/>
    <lineage>
        <taxon>Eukaryota</taxon>
        <taxon>Metazoa</taxon>
        <taxon>Ecdysozoa</taxon>
        <taxon>Arthropoda</taxon>
        <taxon>Hexapoda</taxon>
        <taxon>Insecta</taxon>
        <taxon>Pterygota</taxon>
        <taxon>Neoptera</taxon>
        <taxon>Endopterygota</taxon>
        <taxon>Coleoptera</taxon>
        <taxon>Polyphaga</taxon>
        <taxon>Cucujiformia</taxon>
        <taxon>Chrysomeloidea</taxon>
        <taxon>Chrysomelidae</taxon>
        <taxon>Chrysomelinae</taxon>
        <taxon>Chrysomelini</taxon>
        <taxon>Chrysomela</taxon>
    </lineage>
</organism>
<dbReference type="PANTHER" id="PTHR10353">
    <property type="entry name" value="GLYCOSYL HYDROLASE"/>
    <property type="match status" value="1"/>
</dbReference>
<dbReference type="InterPro" id="IPR017853">
    <property type="entry name" value="GH"/>
</dbReference>
<sequence>MSIVNMWIIALFCLFTLSVADDSGFNTRRFPANFKFGAANAAPQIEGAWNLDGKGETIWDHFAHNYPERIVDRTTPDIACDSYHKYKEDVALVKQMGLDIYRLSIAWSRILPTGYTDQVNSLGVQYYKNLFKELKENGIEPLVTLYHWDLPQPLQESMGGWLNETIVDLFADYARLCFELFNDDVTSWITINEPKQVCLAGYGSGIFAPGIQSDGVGDYICIKNVLLAHAKAYRIYDQDFRMKNKGKVAMVIDSTFWEPGSDSEADKEASERSLQFDLGIYGHPIYIGDWPEVVKTRVAMRSELEGFTQSRLPELTAEEIEFIKGTHDYLALNHYSTQMVNATQEWPIGNPSSAADRSVLVWNRPEWVKGSSDWFNVVPWGLRKLLNWLKNEYGDEEIIITENGYADADGTLEDDRRIAYYQGYLSSCLDAIYEDNVNLTAYVTWSIIDDWEWLGGFSSFLGMYRVDFNDPERPRIKRKSADYFTQIVKNRCVVDENQCTDY</sequence>
<dbReference type="PRINTS" id="PR00131">
    <property type="entry name" value="GLHYDRLASE1"/>
</dbReference>
<keyword evidence="7" id="KW-0732">Signal</keyword>
<dbReference type="AlphaFoldDB" id="A0A0B5EM11"/>
<evidence type="ECO:0000256" key="6">
    <source>
        <dbReference type="RuleBase" id="RU003690"/>
    </source>
</evidence>
<keyword evidence="4" id="KW-0325">Glycoprotein</keyword>
<dbReference type="PANTHER" id="PTHR10353:SF36">
    <property type="entry name" value="LP05116P"/>
    <property type="match status" value="1"/>
</dbReference>
<name>A0A0B5EM11_CHRLA</name>
<dbReference type="Pfam" id="PF00232">
    <property type="entry name" value="Glyco_hydro_1"/>
    <property type="match status" value="1"/>
</dbReference>
<accession>A0A0B5EM11</accession>
<evidence type="ECO:0000256" key="7">
    <source>
        <dbReference type="SAM" id="SignalP"/>
    </source>
</evidence>
<feature type="signal peptide" evidence="7">
    <location>
        <begin position="1"/>
        <end position="20"/>
    </location>
</feature>
<evidence type="ECO:0000256" key="2">
    <source>
        <dbReference type="ARBA" id="ARBA00011738"/>
    </source>
</evidence>
<evidence type="ECO:0000256" key="5">
    <source>
        <dbReference type="ARBA" id="ARBA00023295"/>
    </source>
</evidence>
<evidence type="ECO:0000313" key="8">
    <source>
        <dbReference type="EMBL" id="AJE75670.1"/>
    </source>
</evidence>
<evidence type="ECO:0000256" key="1">
    <source>
        <dbReference type="ARBA" id="ARBA00010838"/>
    </source>
</evidence>
<dbReference type="SUPFAM" id="SSF51445">
    <property type="entry name" value="(Trans)glycosidases"/>
    <property type="match status" value="1"/>
</dbReference>
<comment type="subunit">
    <text evidence="2">Homodimer.</text>
</comment>
<keyword evidence="5" id="KW-0326">Glycosidase</keyword>
<evidence type="ECO:0000256" key="3">
    <source>
        <dbReference type="ARBA" id="ARBA00022801"/>
    </source>
</evidence>
<evidence type="ECO:0000256" key="4">
    <source>
        <dbReference type="ARBA" id="ARBA00023180"/>
    </source>
</evidence>
<feature type="chain" id="PRO_5002101020" evidence="7">
    <location>
        <begin position="21"/>
        <end position="502"/>
    </location>
</feature>
<reference evidence="8" key="1">
    <citation type="journal article" date="2015" name="Insect Biochem. Mol. Biol.">
        <title>Glandular ?-glucosidases in juvenile Chrysomelina leaf beetles support the evolution of a host-plant-dependent chemical defense.</title>
        <authorList>
            <person name="Rahfeld P."/>
            <person name="Haeger W."/>
            <person name="Kirsch R."/>
            <person name="Pauls G."/>
            <person name="Becker T."/>
            <person name="Schulze E."/>
            <person name="Wielsch N."/>
            <person name="Wang D."/>
            <person name="Groth M."/>
            <person name="Brandt W."/>
            <person name="Boland W."/>
            <person name="Burse A."/>
        </authorList>
    </citation>
    <scope>NUCLEOTIDE SEQUENCE</scope>
    <source>
        <strain evidence="8">ClGH9</strain>
    </source>
</reference>